<keyword evidence="1" id="KW-0472">Membrane</keyword>
<dbReference type="EMBL" id="JAFLVR010000012">
    <property type="protein sequence ID" value="MBO0451822.1"/>
    <property type="molecule type" value="Genomic_DNA"/>
</dbReference>
<evidence type="ECO:0000313" key="4">
    <source>
        <dbReference type="Proteomes" id="UP000664495"/>
    </source>
</evidence>
<evidence type="ECO:0000256" key="1">
    <source>
        <dbReference type="SAM" id="Phobius"/>
    </source>
</evidence>
<reference evidence="3 4" key="1">
    <citation type="submission" date="2021-03" db="EMBL/GenBank/DDBJ databases">
        <title>Enterococcal diversity collection.</title>
        <authorList>
            <person name="Gilmore M.S."/>
            <person name="Schwartzman J."/>
            <person name="Van Tyne D."/>
            <person name="Martin M."/>
            <person name="Earl A.M."/>
            <person name="Manson A.L."/>
            <person name="Straub T."/>
            <person name="Salamzade R."/>
            <person name="Saavedra J."/>
            <person name="Lebreton F."/>
            <person name="Prichula J."/>
            <person name="Schaufler K."/>
            <person name="Gaca A."/>
            <person name="Sgardioli B."/>
            <person name="Wagenaar J."/>
            <person name="Strong T."/>
        </authorList>
    </citation>
    <scope>NUCLEOTIDE SEQUENCE [LARGE SCALE GENOMIC DNA]</scope>
    <source>
        <strain evidence="3 4">MJM16</strain>
    </source>
</reference>
<feature type="chain" id="PRO_5045835235" evidence="2">
    <location>
        <begin position="25"/>
        <end position="110"/>
    </location>
</feature>
<dbReference type="RefSeq" id="WP_207107603.1">
    <property type="nucleotide sequence ID" value="NZ_JAFLVR010000012.1"/>
</dbReference>
<feature type="signal peptide" evidence="2">
    <location>
        <begin position="1"/>
        <end position="24"/>
    </location>
</feature>
<keyword evidence="1" id="KW-0812">Transmembrane</keyword>
<gene>
    <name evidence="3" type="ORF">JZO85_06040</name>
</gene>
<protein>
    <submittedName>
        <fullName evidence="3">LPXTG cell wall anchor domain-containing protein</fullName>
    </submittedName>
</protein>
<proteinExistence type="predicted"/>
<keyword evidence="4" id="KW-1185">Reference proteome</keyword>
<dbReference type="Proteomes" id="UP000664495">
    <property type="component" value="Unassembled WGS sequence"/>
</dbReference>
<evidence type="ECO:0000256" key="2">
    <source>
        <dbReference type="SAM" id="SignalP"/>
    </source>
</evidence>
<keyword evidence="1" id="KW-1133">Transmembrane helix</keyword>
<feature type="transmembrane region" description="Helical" evidence="1">
    <location>
        <begin position="80"/>
        <end position="101"/>
    </location>
</feature>
<comment type="caution">
    <text evidence="3">The sequence shown here is derived from an EMBL/GenBank/DDBJ whole genome shotgun (WGS) entry which is preliminary data.</text>
</comment>
<evidence type="ECO:0000313" key="3">
    <source>
        <dbReference type="EMBL" id="MBO0451822.1"/>
    </source>
</evidence>
<keyword evidence="2" id="KW-0732">Signal</keyword>
<name>A0ABS3HEE8_9ENTE</name>
<organism evidence="3 4">
    <name type="scientific">Candidatus Enterococcus murrayae</name>
    <dbReference type="NCBI Taxonomy" id="2815321"/>
    <lineage>
        <taxon>Bacteria</taxon>
        <taxon>Bacillati</taxon>
        <taxon>Bacillota</taxon>
        <taxon>Bacilli</taxon>
        <taxon>Lactobacillales</taxon>
        <taxon>Enterococcaceae</taxon>
        <taxon>Enterococcus</taxon>
    </lineage>
</organism>
<sequence length="110" mass="12377">MKRIGTIFLLVLLTLFAVVQPGFAQEKETTVGIGFVKTTNDSPKNEPINQVLPKTDNAVHATEWTPAKRLPQTGSVLSRWMQILGSLCLMLVFWLFLYVILKEEESITDV</sequence>
<accession>A0ABS3HEE8</accession>
<dbReference type="NCBIfam" id="TIGR01167">
    <property type="entry name" value="LPXTG_anchor"/>
    <property type="match status" value="1"/>
</dbReference>